<dbReference type="Proteomes" id="UP000027463">
    <property type="component" value="Unassembled WGS sequence"/>
</dbReference>
<proteinExistence type="predicted"/>
<evidence type="ECO:0000313" key="2">
    <source>
        <dbReference type="Proteomes" id="UP000027463"/>
    </source>
</evidence>
<accession>A0ABR4TM07</accession>
<sequence length="38" mass="4548">MFDGRKCFFGQFFEPSNNLVERRKPARFKLIFHLNASV</sequence>
<keyword evidence="2" id="KW-1185">Reference proteome</keyword>
<protein>
    <submittedName>
        <fullName evidence="1">Uncharacterized protein</fullName>
    </submittedName>
</protein>
<dbReference type="EMBL" id="AUNC01000034">
    <property type="protein sequence ID" value="KEO53667.1"/>
    <property type="molecule type" value="Genomic_DNA"/>
</dbReference>
<evidence type="ECO:0000313" key="1">
    <source>
        <dbReference type="EMBL" id="KEO53667.1"/>
    </source>
</evidence>
<organism evidence="1 2">
    <name type="scientific">Thalassospira permensis NBRC 106175</name>
    <dbReference type="NCBI Taxonomy" id="1353532"/>
    <lineage>
        <taxon>Bacteria</taxon>
        <taxon>Pseudomonadati</taxon>
        <taxon>Pseudomonadota</taxon>
        <taxon>Alphaproteobacteria</taxon>
        <taxon>Rhodospirillales</taxon>
        <taxon>Thalassospiraceae</taxon>
        <taxon>Thalassospira</taxon>
    </lineage>
</organism>
<comment type="caution">
    <text evidence="1">The sequence shown here is derived from an EMBL/GenBank/DDBJ whole genome shotgun (WGS) entry which is preliminary data.</text>
</comment>
<reference evidence="1 2" key="1">
    <citation type="submission" date="2013-07" db="EMBL/GenBank/DDBJ databases">
        <title>Thalassospira permensis NBRC 106175 Genome Sequencing.</title>
        <authorList>
            <person name="Lai Q."/>
            <person name="Shao Z."/>
        </authorList>
    </citation>
    <scope>NUCLEOTIDE SEQUENCE [LARGE SCALE GENOMIC DNA]</scope>
    <source>
        <strain evidence="1 2">NBRC 106175</strain>
    </source>
</reference>
<name>A0ABR4TM07_9PROT</name>
<gene>
    <name evidence="1" type="ORF">SMB34_06345</name>
</gene>